<feature type="transmembrane region" description="Helical" evidence="14">
    <location>
        <begin position="777"/>
        <end position="801"/>
    </location>
</feature>
<dbReference type="GO" id="GO:0006629">
    <property type="term" value="P:lipid metabolic process"/>
    <property type="evidence" value="ECO:0007669"/>
    <property type="project" value="UniProtKB-KW"/>
</dbReference>
<dbReference type="InterPro" id="IPR053956">
    <property type="entry name" value="NPC1_MLD"/>
</dbReference>
<organism evidence="16 17">
    <name type="scientific">Polyplax serrata</name>
    <name type="common">Common mouse louse</name>
    <dbReference type="NCBI Taxonomy" id="468196"/>
    <lineage>
        <taxon>Eukaryota</taxon>
        <taxon>Metazoa</taxon>
        <taxon>Ecdysozoa</taxon>
        <taxon>Arthropoda</taxon>
        <taxon>Hexapoda</taxon>
        <taxon>Insecta</taxon>
        <taxon>Pterygota</taxon>
        <taxon>Neoptera</taxon>
        <taxon>Paraneoptera</taxon>
        <taxon>Psocodea</taxon>
        <taxon>Troctomorpha</taxon>
        <taxon>Phthiraptera</taxon>
        <taxon>Anoplura</taxon>
        <taxon>Polyplacidae</taxon>
        <taxon>Polyplax</taxon>
    </lineage>
</organism>
<dbReference type="GO" id="GO:0006383">
    <property type="term" value="P:transcription by RNA polymerase III"/>
    <property type="evidence" value="ECO:0007669"/>
    <property type="project" value="InterPro"/>
</dbReference>
<evidence type="ECO:0000259" key="15">
    <source>
        <dbReference type="PROSITE" id="PS50156"/>
    </source>
</evidence>
<dbReference type="GO" id="GO:0005886">
    <property type="term" value="C:plasma membrane"/>
    <property type="evidence" value="ECO:0007669"/>
    <property type="project" value="TreeGrafter"/>
</dbReference>
<evidence type="ECO:0000256" key="9">
    <source>
        <dbReference type="ARBA" id="ARBA00023136"/>
    </source>
</evidence>
<feature type="transmembrane region" description="Helical" evidence="14">
    <location>
        <begin position="874"/>
        <end position="894"/>
    </location>
</feature>
<evidence type="ECO:0000256" key="3">
    <source>
        <dbReference type="ARBA" id="ARBA00022448"/>
    </source>
</evidence>
<evidence type="ECO:0000256" key="13">
    <source>
        <dbReference type="SAM" id="MobiDB-lite"/>
    </source>
</evidence>
<dbReference type="GO" id="GO:0042632">
    <property type="term" value="P:cholesterol homeostasis"/>
    <property type="evidence" value="ECO:0007669"/>
    <property type="project" value="TreeGrafter"/>
</dbReference>
<keyword evidence="7" id="KW-0445">Lipid transport</keyword>
<accession>A0AAN8NVW7</accession>
<keyword evidence="3" id="KW-0813">Transport</keyword>
<proteinExistence type="inferred from homology"/>
<feature type="transmembrane region" description="Helical" evidence="14">
    <location>
        <begin position="637"/>
        <end position="658"/>
    </location>
</feature>
<keyword evidence="11" id="KW-0325">Glycoprotein</keyword>
<gene>
    <name evidence="16" type="ORF">RUM43_003730</name>
</gene>
<dbReference type="PANTHER" id="PTHR45727:SF2">
    <property type="entry name" value="NPC INTRACELLULAR CHOLESTEROL TRANSPORTER 1"/>
    <property type="match status" value="1"/>
</dbReference>
<feature type="transmembrane region" description="Helical" evidence="14">
    <location>
        <begin position="290"/>
        <end position="312"/>
    </location>
</feature>
<reference evidence="16 17" key="1">
    <citation type="submission" date="2023-10" db="EMBL/GenBank/DDBJ databases">
        <title>Genomes of two closely related lineages of the louse Polyplax serrata with different host specificities.</title>
        <authorList>
            <person name="Martinu J."/>
            <person name="Tarabai H."/>
            <person name="Stefka J."/>
            <person name="Hypsa V."/>
        </authorList>
    </citation>
    <scope>NUCLEOTIDE SEQUENCE [LARGE SCALE GENOMIC DNA]</scope>
    <source>
        <strain evidence="16">HR10_N</strain>
    </source>
</reference>
<evidence type="ECO:0000256" key="4">
    <source>
        <dbReference type="ARBA" id="ARBA00022692"/>
    </source>
</evidence>
<feature type="compositionally biased region" description="Polar residues" evidence="13">
    <location>
        <begin position="1294"/>
        <end position="1311"/>
    </location>
</feature>
<dbReference type="Pfam" id="PF12349">
    <property type="entry name" value="Sterol-sensing"/>
    <property type="match status" value="1"/>
</dbReference>
<dbReference type="GO" id="GO:0015485">
    <property type="term" value="F:cholesterol binding"/>
    <property type="evidence" value="ECO:0007669"/>
    <property type="project" value="TreeGrafter"/>
</dbReference>
<dbReference type="PROSITE" id="PS50156">
    <property type="entry name" value="SSD"/>
    <property type="match status" value="1"/>
</dbReference>
<protein>
    <recommendedName>
        <fullName evidence="15">SSD domain-containing protein</fullName>
    </recommendedName>
</protein>
<evidence type="ECO:0000256" key="8">
    <source>
        <dbReference type="ARBA" id="ARBA00023098"/>
    </source>
</evidence>
<dbReference type="GO" id="GO:0012505">
    <property type="term" value="C:endomembrane system"/>
    <property type="evidence" value="ECO:0007669"/>
    <property type="project" value="UniProtKB-SubCell"/>
</dbReference>
<dbReference type="Gene3D" id="1.20.1640.10">
    <property type="entry name" value="Multidrug efflux transporter AcrB transmembrane domain"/>
    <property type="match status" value="2"/>
</dbReference>
<dbReference type="EMBL" id="JAWJWE010000036">
    <property type="protein sequence ID" value="KAK6629909.1"/>
    <property type="molecule type" value="Genomic_DNA"/>
</dbReference>
<dbReference type="GO" id="GO:0003677">
    <property type="term" value="F:DNA binding"/>
    <property type="evidence" value="ECO:0007669"/>
    <property type="project" value="InterPro"/>
</dbReference>
<dbReference type="Pfam" id="PF05132">
    <property type="entry name" value="RNA_pol_Rpc4"/>
    <property type="match status" value="1"/>
</dbReference>
<dbReference type="Pfam" id="PF22314">
    <property type="entry name" value="NPC1_MLD"/>
    <property type="match status" value="1"/>
</dbReference>
<dbReference type="Proteomes" id="UP001372834">
    <property type="component" value="Unassembled WGS sequence"/>
</dbReference>
<dbReference type="GO" id="GO:0015918">
    <property type="term" value="P:sterol transport"/>
    <property type="evidence" value="ECO:0007669"/>
    <property type="project" value="TreeGrafter"/>
</dbReference>
<feature type="transmembrane region" description="Helical" evidence="14">
    <location>
        <begin position="700"/>
        <end position="722"/>
    </location>
</feature>
<dbReference type="Pfam" id="PF16414">
    <property type="entry name" value="NPC1_N"/>
    <property type="match status" value="1"/>
</dbReference>
<dbReference type="InterPro" id="IPR032190">
    <property type="entry name" value="NPC1_N"/>
</dbReference>
<feature type="compositionally biased region" description="Basic and acidic residues" evidence="13">
    <location>
        <begin position="1312"/>
        <end position="1321"/>
    </location>
</feature>
<dbReference type="InterPro" id="IPR000731">
    <property type="entry name" value="SSD"/>
</dbReference>
<evidence type="ECO:0000256" key="11">
    <source>
        <dbReference type="ARBA" id="ARBA00023180"/>
    </source>
</evidence>
<keyword evidence="5" id="KW-0732">Signal</keyword>
<feature type="transmembrane region" description="Helical" evidence="14">
    <location>
        <begin position="1175"/>
        <end position="1195"/>
    </location>
</feature>
<dbReference type="GO" id="GO:0030299">
    <property type="term" value="P:intestinal cholesterol absorption"/>
    <property type="evidence" value="ECO:0007669"/>
    <property type="project" value="TreeGrafter"/>
</dbReference>
<comment type="similarity">
    <text evidence="2">Belongs to the patched family.</text>
</comment>
<comment type="catalytic activity">
    <reaction evidence="12">
        <text>cholesterol(in) = cholesterol(out)</text>
        <dbReference type="Rhea" id="RHEA:39747"/>
        <dbReference type="ChEBI" id="CHEBI:16113"/>
    </reaction>
</comment>
<feature type="transmembrane region" description="Helical" evidence="14">
    <location>
        <begin position="743"/>
        <end position="765"/>
    </location>
</feature>
<evidence type="ECO:0000256" key="6">
    <source>
        <dbReference type="ARBA" id="ARBA00022989"/>
    </source>
</evidence>
<keyword evidence="8" id="KW-0443">Lipid metabolism</keyword>
<sequence length="1584" mass="178755">MELVAHKSVTVNYYYSAVAVTVVNPLPTSGLCSLQLVNTVRAEDHCIWYGDCGESPEKEGMHINCEYTGPAKPAQPETKSILKKWCPHYFYREGGDSISTCCDKSQMKIFESSIQQAAVLIAKCPSCETNFVEYICEFTCRRDQSRFITVLNTTKTPAGEGITEINLCLSKKFAYAAYKSCKDIYMPLANQYVMDILCGRPVVSCSPEAWFRFLGDVQSFAPFQINYLLSDVEIKGLKPMDIKAYACNETSSIYFKKPDSDACSCLDCPDSCPVDHHIYRHEPIRVGDLYLSQFLIILMYIGGLAGIIYLLVKHHRMEMNDARNTEEKNDCFTKFFVNMRIRLHKLEVVGANMEEQMEEAYARLGRLCASKPWMFIFAVLIFCFCLTPGVFFIKMTTDPIELWAKPSSQTRIYKDYYDAHFGPFYRTAQIILRSVDESTFIYNDTDSSLLIEFGPVFRQSFLLKMYQLQQSIFEISANGYTLKDLCFAPLSLGPKAEDSSACSVFGVWSYFQNDEDWIHREDYPQHLLLCFNNPYLPDECMAPWGGPVLPEIALGDFLKYGKDMYGKPLYERADALVLTFLLKNYVNKTLQAPAMAWENKFINICKEFEKKERGIQISFATDRSIADELNRTSESDVLTILISYVAMFLYIVVFLGRFSTWKRILVDCKITLAFLGLALAVLSIGCSVGFFGYVGLPASLIIIEVVPFLILAIGVDNLFIITQSYQRLEVKPGESLSDRMGRMLALVGPSVTLTSASECCCFFLGALSSMPAVRAFALYAGLALFIDFIFQITCFISILSIDSRRQEVSFLSFEISFNSSQGLFLMSKNSHSHFQANKLDVLCWLKSSAPIARDESFILMCFKNYMVPVVMNRYIRPIVIVSFFTLFCFSLASIPSLNLGLNQELSVSKNSYLYKYFTDLREVLSIGPPLYFIVKHSGLNYSQPKIQNLFCAAARCDSDSLTYQILMSSKSPEQTYIATPAASWLDDYLDWSSFDACCRMYPNNTFCPHANLSCEPCPKEEQVKKRPSPADFNRFISFFLSDNPDADCAKEGHPMYGSLVKLVPEKVDSEGFLRHRVDANAYMTYHTILRDSKDYYEALDSALKLGDRVTNIINDKITKMNLEISTEVFPYSVFHVFYEQYLTFYNDAILDLVLSFLAILITSCLLLGLDLWSALLLDITISMTTVNVAGFMYWWNIELNAISLVNLVLVSVGSDPHIYYVNKFSRTFTFTPEFMSELTSATSIAQRGTYVGSVQVMDDKKILTSVPIKQEGNASMAKKVLLSSATFPPLMNKHLSSASETPITDSTPETNQKNKDKDKNKKGPYNKSKRNPNIVQTKGVFSEGLAPGRVKAYGSTSGDRVSENSQMLDKPKLNLTKAIHKLEEDSKLKSLLKDDFIDDPSQVPDINFIPKSLPLIYNVKATDPSDDLEKTFETLQVKNEKKVSHINVDKENNILSSDFDGNQGPKMLLFEFPSLLREAEDTAKKKKALKKQQCDANSVEEKCESLSSLGEGFFGYLRIHENGRAFLVVGKTIIPLCENRHGTRQEIMSAAVEKETLKGELISLGTIDSSFTCSANIFQGVKYA</sequence>
<feature type="region of interest" description="Disordered" evidence="13">
    <location>
        <begin position="1293"/>
        <end position="1339"/>
    </location>
</feature>
<dbReference type="GO" id="GO:0005666">
    <property type="term" value="C:RNA polymerase III complex"/>
    <property type="evidence" value="ECO:0007669"/>
    <property type="project" value="InterPro"/>
</dbReference>
<keyword evidence="4 14" id="KW-0812">Transmembrane</keyword>
<evidence type="ECO:0000256" key="5">
    <source>
        <dbReference type="ARBA" id="ARBA00022729"/>
    </source>
</evidence>
<keyword evidence="6 14" id="KW-1133">Transmembrane helix</keyword>
<feature type="transmembrane region" description="Helical" evidence="14">
    <location>
        <begin position="1148"/>
        <end position="1168"/>
    </location>
</feature>
<dbReference type="InterPro" id="IPR053958">
    <property type="entry name" value="HMGCR/SNAP/NPC1-like_SSD"/>
</dbReference>
<feature type="transmembrane region" description="Helical" evidence="14">
    <location>
        <begin position="670"/>
        <end position="694"/>
    </location>
</feature>
<evidence type="ECO:0000256" key="7">
    <source>
        <dbReference type="ARBA" id="ARBA00023055"/>
    </source>
</evidence>
<keyword evidence="9 14" id="KW-0472">Membrane</keyword>
<evidence type="ECO:0000256" key="1">
    <source>
        <dbReference type="ARBA" id="ARBA00004127"/>
    </source>
</evidence>
<feature type="domain" description="SSD" evidence="15">
    <location>
        <begin position="636"/>
        <end position="801"/>
    </location>
</feature>
<keyword evidence="10" id="KW-1015">Disulfide bond</keyword>
<dbReference type="InterPro" id="IPR007811">
    <property type="entry name" value="RPC4"/>
</dbReference>
<evidence type="ECO:0000256" key="10">
    <source>
        <dbReference type="ARBA" id="ARBA00023157"/>
    </source>
</evidence>
<evidence type="ECO:0000256" key="12">
    <source>
        <dbReference type="ARBA" id="ARBA00034049"/>
    </source>
</evidence>
<evidence type="ECO:0000313" key="16">
    <source>
        <dbReference type="EMBL" id="KAK6629909.1"/>
    </source>
</evidence>
<dbReference type="SUPFAM" id="SSF82866">
    <property type="entry name" value="Multidrug efflux transporter AcrB transmembrane domain"/>
    <property type="match status" value="2"/>
</dbReference>
<evidence type="ECO:0000256" key="14">
    <source>
        <dbReference type="SAM" id="Phobius"/>
    </source>
</evidence>
<dbReference type="FunFam" id="1.20.1640.10:FF:000008">
    <property type="entry name" value="NPC intracellular cholesterol transporter 1"/>
    <property type="match status" value="1"/>
</dbReference>
<feature type="transmembrane region" description="Helical" evidence="14">
    <location>
        <begin position="373"/>
        <end position="393"/>
    </location>
</feature>
<comment type="caution">
    <text evidence="16">The sequence shown here is derived from an EMBL/GenBank/DDBJ whole genome shotgun (WGS) entry which is preliminary data.</text>
</comment>
<evidence type="ECO:0000313" key="17">
    <source>
        <dbReference type="Proteomes" id="UP001372834"/>
    </source>
</evidence>
<dbReference type="PANTHER" id="PTHR45727">
    <property type="entry name" value="NPC INTRACELLULAR CHOLESTEROL TRANSPORTER 1"/>
    <property type="match status" value="1"/>
</dbReference>
<evidence type="ECO:0000256" key="2">
    <source>
        <dbReference type="ARBA" id="ARBA00005585"/>
    </source>
</evidence>
<name>A0AAN8NVW7_POLSC</name>
<comment type="subcellular location">
    <subcellularLocation>
        <location evidence="1">Endomembrane system</location>
        <topology evidence="1">Multi-pass membrane protein</topology>
    </subcellularLocation>
</comment>